<proteinExistence type="predicted"/>
<dbReference type="EMBL" id="LNQE01001763">
    <property type="protein sequence ID" value="KUG07167.1"/>
    <property type="molecule type" value="Genomic_DNA"/>
</dbReference>
<protein>
    <submittedName>
        <fullName evidence="2">Glutaredoxin-like protein</fullName>
    </submittedName>
</protein>
<dbReference type="InterPro" id="IPR036249">
    <property type="entry name" value="Thioredoxin-like_sf"/>
</dbReference>
<sequence>MADTTELVVYTLEYCPNCEILKRFLERMNIAYTERDMSTAASMTELRVHGVFVNEAPVLRGPAGFLTSRDLFSGEALVEERVRDLAGVS</sequence>
<gene>
    <name evidence="2" type="ORF">ASZ90_016737</name>
</gene>
<comment type="caution">
    <text evidence="2">The sequence shown here is derived from an EMBL/GenBank/DDBJ whole genome shotgun (WGS) entry which is preliminary data.</text>
</comment>
<dbReference type="AlphaFoldDB" id="A0A0W8EEQ5"/>
<accession>A0A0W8EEQ5</accession>
<reference evidence="2" key="1">
    <citation type="journal article" date="2015" name="Proc. Natl. Acad. Sci. U.S.A.">
        <title>Networks of energetic and metabolic interactions define dynamics in microbial communities.</title>
        <authorList>
            <person name="Embree M."/>
            <person name="Liu J.K."/>
            <person name="Al-Bassam M.M."/>
            <person name="Zengler K."/>
        </authorList>
    </citation>
    <scope>NUCLEOTIDE SEQUENCE</scope>
</reference>
<name>A0A0W8EEQ5_9ZZZZ</name>
<dbReference type="InterPro" id="IPR002109">
    <property type="entry name" value="Glutaredoxin"/>
</dbReference>
<organism evidence="2">
    <name type="scientific">hydrocarbon metagenome</name>
    <dbReference type="NCBI Taxonomy" id="938273"/>
    <lineage>
        <taxon>unclassified sequences</taxon>
        <taxon>metagenomes</taxon>
        <taxon>ecological metagenomes</taxon>
    </lineage>
</organism>
<evidence type="ECO:0000313" key="2">
    <source>
        <dbReference type="EMBL" id="KUG07167.1"/>
    </source>
</evidence>
<feature type="domain" description="Glutaredoxin" evidence="1">
    <location>
        <begin position="8"/>
        <end position="40"/>
    </location>
</feature>
<dbReference type="SUPFAM" id="SSF52833">
    <property type="entry name" value="Thioredoxin-like"/>
    <property type="match status" value="1"/>
</dbReference>
<evidence type="ECO:0000259" key="1">
    <source>
        <dbReference type="Pfam" id="PF00462"/>
    </source>
</evidence>
<dbReference type="Gene3D" id="3.40.30.10">
    <property type="entry name" value="Glutaredoxin"/>
    <property type="match status" value="1"/>
</dbReference>
<dbReference type="Pfam" id="PF00462">
    <property type="entry name" value="Glutaredoxin"/>
    <property type="match status" value="1"/>
</dbReference>